<protein>
    <submittedName>
        <fullName evidence="1">Uncharacterized protein</fullName>
    </submittedName>
</protein>
<evidence type="ECO:0000313" key="2">
    <source>
        <dbReference type="Proteomes" id="UP000246991"/>
    </source>
</evidence>
<accession>A0A317SH66</accession>
<comment type="caution">
    <text evidence="1">The sequence shown here is derived from an EMBL/GenBank/DDBJ whole genome shotgun (WGS) entry which is preliminary data.</text>
</comment>
<dbReference type="Proteomes" id="UP000246991">
    <property type="component" value="Unassembled WGS sequence"/>
</dbReference>
<dbReference type="OrthoDB" id="5338955at2759"/>
<gene>
    <name evidence="1" type="ORF">C7212DRAFT_359258</name>
</gene>
<name>A0A317SH66_9PEZI</name>
<reference evidence="1 2" key="1">
    <citation type="submission" date="2018-03" db="EMBL/GenBank/DDBJ databases">
        <title>Genomes of Pezizomycetes fungi and the evolution of truffles.</title>
        <authorList>
            <person name="Murat C."/>
            <person name="Payen T."/>
            <person name="Noel B."/>
            <person name="Kuo A."/>
            <person name="Martin F.M."/>
        </authorList>
    </citation>
    <scope>NUCLEOTIDE SEQUENCE [LARGE SCALE GENOMIC DNA]</scope>
    <source>
        <strain evidence="1">091103-1</strain>
    </source>
</reference>
<keyword evidence="2" id="KW-1185">Reference proteome</keyword>
<organism evidence="1 2">
    <name type="scientific">Tuber magnatum</name>
    <name type="common">white Piedmont truffle</name>
    <dbReference type="NCBI Taxonomy" id="42249"/>
    <lineage>
        <taxon>Eukaryota</taxon>
        <taxon>Fungi</taxon>
        <taxon>Dikarya</taxon>
        <taxon>Ascomycota</taxon>
        <taxon>Pezizomycotina</taxon>
        <taxon>Pezizomycetes</taxon>
        <taxon>Pezizales</taxon>
        <taxon>Tuberaceae</taxon>
        <taxon>Tuber</taxon>
    </lineage>
</organism>
<evidence type="ECO:0000313" key="1">
    <source>
        <dbReference type="EMBL" id="PWW73775.1"/>
    </source>
</evidence>
<dbReference type="AlphaFoldDB" id="A0A317SH66"/>
<sequence>MVFAVAADMRETSGGVEEGVVSEIWVAITTVGGVNAWIIPPSTVNRPERPKGSHYEPPRLNVSTFFNSILEPFAAIFSPWRALPPEAPCAPFSTVRESFELLNTRILAEMSTSTAIMEYRRLKAIDPGLRLTGPAIIVFLRNLLKLGLHTPILEVLEMEDLIVEQGIMLLRIAMEGLSPEKRRKVARRLLEAGGDMKRFRSMLSEEIESFGTEKVIVRSDREYVPDIRRAQSGDEMRELLDEIVLTKATITKGTSQLIASRFVELNELDLGASYALEPLINISQSNYIATICDALCDARQYGEGYKLIMGALKTAKYGLLSDLDMKRGVRTVDAMFQPHLQLYNLWEAMKSSSSIYPRDLSYHTYAAFLGRATKLRFGPQGSLGKGKGETPLLTMSIEIIVRFTDEEKKMAQGLLSSMLEAWIWSWGRTCPKKPDLQTLEGSIPFLAPLFNILPPESRDPAILMAVERTTTNCIKSGGEVWPLWVIWPFVSSLAQAKIWQEEESIGLWATERVLLRKRLAPAYLRYRTDPEIARFVARHYLPLRLGLTGPKRVTQQTQDAERVMVRMRSLENGAAKFPELSVFALTILAFKDTCIPSTTLLIDMIYTLHRLHRYTDIPALLTSLKSYNISPSRSDIARLIRLLTGVHPPSALKLLQTYPDTQYSVFAQFIVRTASPHPDLAVQAYQLLTPPTLHYFSRFQPKIPGRRLPGRKLLVAMGWNFANSPVLSPRQCFRYAQRCLRAMLELGLDPGPRMGWAIAVAGIERAIRAGIPVRREWGRVKWVLKTVRKNAGPRRAGEVDLMLRSWERKILDDRMGRGRGR</sequence>
<dbReference type="EMBL" id="PYWC01000074">
    <property type="protein sequence ID" value="PWW73775.1"/>
    <property type="molecule type" value="Genomic_DNA"/>
</dbReference>
<dbReference type="STRING" id="42249.A0A317SH66"/>
<proteinExistence type="predicted"/>